<protein>
    <submittedName>
        <fullName evidence="1">Uncharacterized protein</fullName>
    </submittedName>
</protein>
<dbReference type="Proteomes" id="UP000790709">
    <property type="component" value="Unassembled WGS sequence"/>
</dbReference>
<dbReference type="EMBL" id="MU266952">
    <property type="protein sequence ID" value="KAH7917739.1"/>
    <property type="molecule type" value="Genomic_DNA"/>
</dbReference>
<organism evidence="1 2">
    <name type="scientific">Leucogyrophana mollusca</name>
    <dbReference type="NCBI Taxonomy" id="85980"/>
    <lineage>
        <taxon>Eukaryota</taxon>
        <taxon>Fungi</taxon>
        <taxon>Dikarya</taxon>
        <taxon>Basidiomycota</taxon>
        <taxon>Agaricomycotina</taxon>
        <taxon>Agaricomycetes</taxon>
        <taxon>Agaricomycetidae</taxon>
        <taxon>Boletales</taxon>
        <taxon>Boletales incertae sedis</taxon>
        <taxon>Leucogyrophana</taxon>
    </lineage>
</organism>
<name>A0ACB8AX30_9AGAM</name>
<sequence>MLLTIPDHLRTELAVSFAGDSVIDGREEHELQSQWCALIPLALTSCRCSNPHISGPVVGIDLGTTNSCVSVMEGKSSHVIANSEGGFGPKGMGWWSTEWDGCHLQTSLRRLAER</sequence>
<accession>A0ACB8AX30</accession>
<keyword evidence="2" id="KW-1185">Reference proteome</keyword>
<comment type="caution">
    <text evidence="1">The sequence shown here is derived from an EMBL/GenBank/DDBJ whole genome shotgun (WGS) entry which is preliminary data.</text>
</comment>
<evidence type="ECO:0000313" key="2">
    <source>
        <dbReference type="Proteomes" id="UP000790709"/>
    </source>
</evidence>
<proteinExistence type="predicted"/>
<gene>
    <name evidence="1" type="ORF">BV22DRAFT_930369</name>
</gene>
<evidence type="ECO:0000313" key="1">
    <source>
        <dbReference type="EMBL" id="KAH7917739.1"/>
    </source>
</evidence>
<reference evidence="1" key="1">
    <citation type="journal article" date="2021" name="New Phytol.">
        <title>Evolutionary innovations through gain and loss of genes in the ectomycorrhizal Boletales.</title>
        <authorList>
            <person name="Wu G."/>
            <person name="Miyauchi S."/>
            <person name="Morin E."/>
            <person name="Kuo A."/>
            <person name="Drula E."/>
            <person name="Varga T."/>
            <person name="Kohler A."/>
            <person name="Feng B."/>
            <person name="Cao Y."/>
            <person name="Lipzen A."/>
            <person name="Daum C."/>
            <person name="Hundley H."/>
            <person name="Pangilinan J."/>
            <person name="Johnson J."/>
            <person name="Barry K."/>
            <person name="LaButti K."/>
            <person name="Ng V."/>
            <person name="Ahrendt S."/>
            <person name="Min B."/>
            <person name="Choi I.G."/>
            <person name="Park H."/>
            <person name="Plett J.M."/>
            <person name="Magnuson J."/>
            <person name="Spatafora J.W."/>
            <person name="Nagy L.G."/>
            <person name="Henrissat B."/>
            <person name="Grigoriev I.V."/>
            <person name="Yang Z.L."/>
            <person name="Xu J."/>
            <person name="Martin F.M."/>
        </authorList>
    </citation>
    <scope>NUCLEOTIDE SEQUENCE</scope>
    <source>
        <strain evidence="1">KUC20120723A-06</strain>
    </source>
</reference>